<protein>
    <recommendedName>
        <fullName evidence="3">F-box domain-containing protein</fullName>
    </recommendedName>
</protein>
<evidence type="ECO:0008006" key="3">
    <source>
        <dbReference type="Google" id="ProtNLM"/>
    </source>
</evidence>
<evidence type="ECO:0000313" key="1">
    <source>
        <dbReference type="EMBL" id="KAK7057419.1"/>
    </source>
</evidence>
<keyword evidence="2" id="KW-1185">Reference proteome</keyword>
<sequence length="455" mass="51285">MGQQGLRAGFGRFFRYLRRIGSGERDRNSTLYGSSEESTLVNCDAICHIQRLPDPVLGAIFALSKDAEKEECRAVFPVERIVSQVAVRWRVVALGLPELWSSVDARVRAEHQRALLEWYLAHSEDRPLYVSICLSKENWDVEGKLVLADVLAEVLRLRRLCIRTDSLQVEAAVLEACRMLHAPILEHLSYISLEVPHSFREPEDYICEENFRPVIFKHGVPNLKVLRLQHLEKALYPPLQSVTTLHLEEYNCPAMVHSRFVALLHALPALAHLSLYGSVIADWPVAGTLHLPHLHSLRVASTNQAGRMLLALDAPVLEFITLKDVRSAELQSSLRRENNVRLAALRTLVVDGWVSASALNELFCQLANSVEELRVVNCEADEALNHFPRQLPGLKKIMIHRVRCVAALDDIVAAQVALSLHVDVPWAGVAERWTRLPPWPVEADADADDLFMQLR</sequence>
<gene>
    <name evidence="1" type="ORF">R3P38DRAFT_1172680</name>
</gene>
<proteinExistence type="predicted"/>
<evidence type="ECO:0000313" key="2">
    <source>
        <dbReference type="Proteomes" id="UP001362999"/>
    </source>
</evidence>
<dbReference type="AlphaFoldDB" id="A0AAW0E1C4"/>
<dbReference type="SUPFAM" id="SSF52047">
    <property type="entry name" value="RNI-like"/>
    <property type="match status" value="1"/>
</dbReference>
<dbReference type="Proteomes" id="UP001362999">
    <property type="component" value="Unassembled WGS sequence"/>
</dbReference>
<name>A0AAW0E1C4_9AGAR</name>
<dbReference type="InterPro" id="IPR032675">
    <property type="entry name" value="LRR_dom_sf"/>
</dbReference>
<dbReference type="Gene3D" id="3.80.10.10">
    <property type="entry name" value="Ribonuclease Inhibitor"/>
    <property type="match status" value="1"/>
</dbReference>
<accession>A0AAW0E1C4</accession>
<comment type="caution">
    <text evidence="1">The sequence shown here is derived from an EMBL/GenBank/DDBJ whole genome shotgun (WGS) entry which is preliminary data.</text>
</comment>
<reference evidence="1 2" key="1">
    <citation type="journal article" date="2024" name="J Genomics">
        <title>Draft genome sequencing and assembly of Favolaschia claudopus CIRM-BRFM 2984 isolated from oak limbs.</title>
        <authorList>
            <person name="Navarro D."/>
            <person name="Drula E."/>
            <person name="Chaduli D."/>
            <person name="Cazenave R."/>
            <person name="Ahrendt S."/>
            <person name="Wang J."/>
            <person name="Lipzen A."/>
            <person name="Daum C."/>
            <person name="Barry K."/>
            <person name="Grigoriev I.V."/>
            <person name="Favel A."/>
            <person name="Rosso M.N."/>
            <person name="Martin F."/>
        </authorList>
    </citation>
    <scope>NUCLEOTIDE SEQUENCE [LARGE SCALE GENOMIC DNA]</scope>
    <source>
        <strain evidence="1 2">CIRM-BRFM 2984</strain>
    </source>
</reference>
<dbReference type="EMBL" id="JAWWNJ010000004">
    <property type="protein sequence ID" value="KAK7057419.1"/>
    <property type="molecule type" value="Genomic_DNA"/>
</dbReference>
<organism evidence="1 2">
    <name type="scientific">Favolaschia claudopus</name>
    <dbReference type="NCBI Taxonomy" id="2862362"/>
    <lineage>
        <taxon>Eukaryota</taxon>
        <taxon>Fungi</taxon>
        <taxon>Dikarya</taxon>
        <taxon>Basidiomycota</taxon>
        <taxon>Agaricomycotina</taxon>
        <taxon>Agaricomycetes</taxon>
        <taxon>Agaricomycetidae</taxon>
        <taxon>Agaricales</taxon>
        <taxon>Marasmiineae</taxon>
        <taxon>Mycenaceae</taxon>
        <taxon>Favolaschia</taxon>
    </lineage>
</organism>